<reference evidence="2" key="1">
    <citation type="submission" date="2023-06" db="EMBL/GenBank/DDBJ databases">
        <title>Genomic of Agaribacillus aureum.</title>
        <authorList>
            <person name="Wang G."/>
        </authorList>
    </citation>
    <scope>NUCLEOTIDE SEQUENCE</scope>
    <source>
        <strain evidence="2">BMA12</strain>
    </source>
</reference>
<evidence type="ECO:0000313" key="3">
    <source>
        <dbReference type="Proteomes" id="UP001172083"/>
    </source>
</evidence>
<gene>
    <name evidence="2" type="ORF">QQ020_11550</name>
</gene>
<keyword evidence="1" id="KW-1133">Transmembrane helix</keyword>
<feature type="transmembrane region" description="Helical" evidence="1">
    <location>
        <begin position="197"/>
        <end position="217"/>
    </location>
</feature>
<dbReference type="EMBL" id="JAUJEB010000001">
    <property type="protein sequence ID" value="MDN5212688.1"/>
    <property type="molecule type" value="Genomic_DNA"/>
</dbReference>
<evidence type="ECO:0000256" key="1">
    <source>
        <dbReference type="SAM" id="Phobius"/>
    </source>
</evidence>
<feature type="transmembrane region" description="Helical" evidence="1">
    <location>
        <begin position="100"/>
        <end position="120"/>
    </location>
</feature>
<feature type="transmembrane region" description="Helical" evidence="1">
    <location>
        <begin position="262"/>
        <end position="280"/>
    </location>
</feature>
<organism evidence="2 3">
    <name type="scientific">Agaribacillus aureus</name>
    <dbReference type="NCBI Taxonomy" id="3051825"/>
    <lineage>
        <taxon>Bacteria</taxon>
        <taxon>Pseudomonadati</taxon>
        <taxon>Bacteroidota</taxon>
        <taxon>Cytophagia</taxon>
        <taxon>Cytophagales</taxon>
        <taxon>Splendidivirgaceae</taxon>
        <taxon>Agaribacillus</taxon>
    </lineage>
</organism>
<dbReference type="PANTHER" id="PTHR35337:SF1">
    <property type="entry name" value="SLR1478 PROTEIN"/>
    <property type="match status" value="1"/>
</dbReference>
<dbReference type="RefSeq" id="WP_346758005.1">
    <property type="nucleotide sequence ID" value="NZ_JAUJEB010000001.1"/>
</dbReference>
<comment type="caution">
    <text evidence="2">The sequence shown here is derived from an EMBL/GenBank/DDBJ whole genome shotgun (WGS) entry which is preliminary data.</text>
</comment>
<evidence type="ECO:0000313" key="2">
    <source>
        <dbReference type="EMBL" id="MDN5212688.1"/>
    </source>
</evidence>
<keyword evidence="3" id="KW-1185">Reference proteome</keyword>
<name>A0ABT8L8X7_9BACT</name>
<feature type="transmembrane region" description="Helical" evidence="1">
    <location>
        <begin position="169"/>
        <end position="190"/>
    </location>
</feature>
<accession>A0ABT8L8X7</accession>
<keyword evidence="1" id="KW-0472">Membrane</keyword>
<proteinExistence type="predicted"/>
<dbReference type="PANTHER" id="PTHR35337">
    <property type="entry name" value="SLR1478 PROTEIN"/>
    <property type="match status" value="1"/>
</dbReference>
<feature type="transmembrane region" description="Helical" evidence="1">
    <location>
        <begin position="223"/>
        <end position="242"/>
    </location>
</feature>
<dbReference type="InterPro" id="IPR002798">
    <property type="entry name" value="SpoIIM-like"/>
</dbReference>
<sequence length="319" mass="36392">MKEAAFVKQNLQTWEAFEKVIQDTSKADPDQLADLFIRVTNDLAFSRTQYPESQVTIYLNSLASKIHHAIYRNKKEKTSRFITFWTQELPMIHFEARKQFFYAFVFFVIPALIGALSAHYDQTFARLILGDGYINTTLENIERGEPMGVYSSMDRTTMFLVILINNVKVMLKTFAFGLLLSVGAVMILFYNGVMVGVFQYFFYLKGLFWISFLTIWTHGTLEISAIILAGGAGLTVGNSILFPGTYSRFQSFKIGVKKGLKIIIGLIPVITLAALLEGFVTRITDWHWSFKAVIIAASAAFVLYYYIIYPIRFRKNVTE</sequence>
<protein>
    <submittedName>
        <fullName evidence="2">Stage II sporulation protein M</fullName>
    </submittedName>
</protein>
<keyword evidence="1" id="KW-0812">Transmembrane</keyword>
<dbReference type="Pfam" id="PF01944">
    <property type="entry name" value="SpoIIM"/>
    <property type="match status" value="1"/>
</dbReference>
<feature type="transmembrane region" description="Helical" evidence="1">
    <location>
        <begin position="286"/>
        <end position="307"/>
    </location>
</feature>
<dbReference type="Proteomes" id="UP001172083">
    <property type="component" value="Unassembled WGS sequence"/>
</dbReference>